<feature type="coiled-coil region" evidence="1">
    <location>
        <begin position="532"/>
        <end position="570"/>
    </location>
</feature>
<keyword evidence="1" id="KW-0175">Coiled coil</keyword>
<feature type="compositionally biased region" description="Polar residues" evidence="2">
    <location>
        <begin position="655"/>
        <end position="671"/>
    </location>
</feature>
<dbReference type="AlphaFoldDB" id="A0A1S8A4S7"/>
<organism evidence="3">
    <name type="scientific">Rosellinia necatrix</name>
    <name type="common">White root-rot fungus</name>
    <dbReference type="NCBI Taxonomy" id="77044"/>
    <lineage>
        <taxon>Eukaryota</taxon>
        <taxon>Fungi</taxon>
        <taxon>Dikarya</taxon>
        <taxon>Ascomycota</taxon>
        <taxon>Pezizomycotina</taxon>
        <taxon>Sordariomycetes</taxon>
        <taxon>Xylariomycetidae</taxon>
        <taxon>Xylariales</taxon>
        <taxon>Xylariaceae</taxon>
        <taxon>Rosellinia</taxon>
    </lineage>
</organism>
<evidence type="ECO:0000256" key="2">
    <source>
        <dbReference type="SAM" id="MobiDB-lite"/>
    </source>
</evidence>
<feature type="compositionally biased region" description="Polar residues" evidence="2">
    <location>
        <begin position="594"/>
        <end position="629"/>
    </location>
</feature>
<dbReference type="Proteomes" id="UP000054516">
    <property type="component" value="Unassembled WGS sequence"/>
</dbReference>
<feature type="compositionally biased region" description="Acidic residues" evidence="2">
    <location>
        <begin position="716"/>
        <end position="725"/>
    </location>
</feature>
<dbReference type="EMBL" id="DF977446">
    <property type="protein sequence ID" value="GAW25097.1"/>
    <property type="molecule type" value="Genomic_DNA"/>
</dbReference>
<feature type="region of interest" description="Disordered" evidence="2">
    <location>
        <begin position="589"/>
        <end position="725"/>
    </location>
</feature>
<gene>
    <name evidence="3" type="ORF">SAMD00023353_0103960</name>
</gene>
<feature type="compositionally biased region" description="Basic residues" evidence="2">
    <location>
        <begin position="631"/>
        <end position="647"/>
    </location>
</feature>
<proteinExistence type="predicted"/>
<protein>
    <submittedName>
        <fullName evidence="3">Uncharacterized protein</fullName>
    </submittedName>
</protein>
<feature type="compositionally biased region" description="Acidic residues" evidence="2">
    <location>
        <begin position="673"/>
        <end position="684"/>
    </location>
</feature>
<dbReference type="OrthoDB" id="4748690at2759"/>
<feature type="compositionally biased region" description="Polar residues" evidence="2">
    <location>
        <begin position="688"/>
        <end position="697"/>
    </location>
</feature>
<feature type="compositionally biased region" description="Acidic residues" evidence="2">
    <location>
        <begin position="460"/>
        <end position="489"/>
    </location>
</feature>
<evidence type="ECO:0000313" key="3">
    <source>
        <dbReference type="EMBL" id="GAW25097.1"/>
    </source>
</evidence>
<accession>A0A1S8A4S7</accession>
<evidence type="ECO:0000313" key="4">
    <source>
        <dbReference type="Proteomes" id="UP000054516"/>
    </source>
</evidence>
<keyword evidence="4" id="KW-1185">Reference proteome</keyword>
<reference evidence="3" key="1">
    <citation type="submission" date="2016-03" db="EMBL/GenBank/DDBJ databases">
        <title>Draft genome sequence of Rosellinia necatrix.</title>
        <authorList>
            <person name="Kanematsu S."/>
        </authorList>
    </citation>
    <scope>NUCLEOTIDE SEQUENCE [LARGE SCALE GENOMIC DNA]</scope>
    <source>
        <strain evidence="3">W97</strain>
    </source>
</reference>
<feature type="region of interest" description="Disordered" evidence="2">
    <location>
        <begin position="460"/>
        <end position="491"/>
    </location>
</feature>
<name>A0A1S8A4S7_ROSNE</name>
<feature type="region of interest" description="Disordered" evidence="2">
    <location>
        <begin position="1"/>
        <end position="20"/>
    </location>
</feature>
<evidence type="ECO:0000256" key="1">
    <source>
        <dbReference type="SAM" id="Coils"/>
    </source>
</evidence>
<sequence length="725" mass="81268">MASQPEEAHNSPTPSEMDLPLPEPLVPSWSKISILGQTTMIMVLSPLFGSPIAVAEALRIRSHEFQQFVDYHRRSIEWVEYLPSRNNSADNENTPQRNHITIDASAIVPACDFLDFMGFKVHDPTLRRWIGKTVPWPPRIDLTGQDFSPLDHMGVEFVTPAEETAYSSYQGPAGNDHRPVLGFVDSRRPKADGNPDVRLSFIFLPEGTIVFGPGGDKKLVLTGRYSFCGSIIDIMNNNFQDFVLAKNETNAKLAELTLAAVNDKRPEALNIDQGTANPRNIFGTITQNGPIIENNYPDPFHRRPMFLPQGASREWVNPGLEYTWNHWPGYLFKIRLPRGYVLQGPNGNFITFDPSQHEKYDRFGYVHGLGGTYLIVPPIPISGPGLTFSTIDPLPLHVHFRFKLPENLVMIRNGEVLPRLSAKGVHEISMYEGFVDLYNANGCYDIFQMEDRRNILEDPIIDQDGEEVNDEDENIDENIDENTDEDSDEDSTHIEQAVQGLLHQQELLASEREEQRRRDAELAASARLRIRYAKDKARREALKEQREARREEAKIRQAKEKEEADAALAEYMGAAQGVRNLRSRRIAISDASRTPTSLPLSQATAPEPTSQTTMPENTGVESAQNASGTRTGKRGPKPMRGRPRKFRATVERTPAETTSLASGSTTAQSFLPTEEDSQEEETDTSETGSASGRNTTHLRGREQKPAGKQQDPSGDNLEEEVEEEE</sequence>